<dbReference type="EMBL" id="JAWDGP010006345">
    <property type="protein sequence ID" value="KAK3742695.1"/>
    <property type="molecule type" value="Genomic_DNA"/>
</dbReference>
<evidence type="ECO:0000313" key="2">
    <source>
        <dbReference type="EMBL" id="KAK3742695.1"/>
    </source>
</evidence>
<dbReference type="Proteomes" id="UP001283361">
    <property type="component" value="Unassembled WGS sequence"/>
</dbReference>
<feature type="compositionally biased region" description="Basic and acidic residues" evidence="1">
    <location>
        <begin position="16"/>
        <end position="44"/>
    </location>
</feature>
<name>A0AAE0YE25_9GAST</name>
<sequence>MSTIFTSASSQFVLDHQNRRPSHSERRPSHADPARRPSHQDYLETHLPPNHHRRHSQTQQHVPTAAAAGGGGSSGPSSGQRRKSSSPRESRHGHQHQHQGHKQDKAKAQQKHVMSPYLHKSKLFNLLHPPPSSNPLAHPALVLLNALVVRLVFAVFTVSTHNCFLLSWSCSQHFLISDIEFTADSK</sequence>
<evidence type="ECO:0000256" key="1">
    <source>
        <dbReference type="SAM" id="MobiDB-lite"/>
    </source>
</evidence>
<feature type="region of interest" description="Disordered" evidence="1">
    <location>
        <begin position="1"/>
        <end position="112"/>
    </location>
</feature>
<feature type="compositionally biased region" description="Polar residues" evidence="1">
    <location>
        <begin position="1"/>
        <end position="12"/>
    </location>
</feature>
<keyword evidence="3" id="KW-1185">Reference proteome</keyword>
<dbReference type="AlphaFoldDB" id="A0AAE0YE25"/>
<evidence type="ECO:0000313" key="3">
    <source>
        <dbReference type="Proteomes" id="UP001283361"/>
    </source>
</evidence>
<accession>A0AAE0YE25</accession>
<gene>
    <name evidence="2" type="ORF">RRG08_025641</name>
</gene>
<comment type="caution">
    <text evidence="2">The sequence shown here is derived from an EMBL/GenBank/DDBJ whole genome shotgun (WGS) entry which is preliminary data.</text>
</comment>
<organism evidence="2 3">
    <name type="scientific">Elysia crispata</name>
    <name type="common">lettuce slug</name>
    <dbReference type="NCBI Taxonomy" id="231223"/>
    <lineage>
        <taxon>Eukaryota</taxon>
        <taxon>Metazoa</taxon>
        <taxon>Spiralia</taxon>
        <taxon>Lophotrochozoa</taxon>
        <taxon>Mollusca</taxon>
        <taxon>Gastropoda</taxon>
        <taxon>Heterobranchia</taxon>
        <taxon>Euthyneura</taxon>
        <taxon>Panpulmonata</taxon>
        <taxon>Sacoglossa</taxon>
        <taxon>Placobranchoidea</taxon>
        <taxon>Plakobranchidae</taxon>
        <taxon>Elysia</taxon>
    </lineage>
</organism>
<proteinExistence type="predicted"/>
<protein>
    <submittedName>
        <fullName evidence="2">Uncharacterized protein</fullName>
    </submittedName>
</protein>
<reference evidence="2" key="1">
    <citation type="journal article" date="2023" name="G3 (Bethesda)">
        <title>A reference genome for the long-term kleptoplast-retaining sea slug Elysia crispata morphotype clarki.</title>
        <authorList>
            <person name="Eastman K.E."/>
            <person name="Pendleton A.L."/>
            <person name="Shaikh M.A."/>
            <person name="Suttiyut T."/>
            <person name="Ogas R."/>
            <person name="Tomko P."/>
            <person name="Gavelis G."/>
            <person name="Widhalm J.R."/>
            <person name="Wisecaver J.H."/>
        </authorList>
    </citation>
    <scope>NUCLEOTIDE SEQUENCE</scope>
    <source>
        <strain evidence="2">ECLA1</strain>
    </source>
</reference>